<gene>
    <name evidence="6" type="ORF">Heshes_10060</name>
    <name evidence="7" type="ORF">SAMN04489725_10223</name>
</gene>
<dbReference type="EMBL" id="BSRA01000004">
    <property type="protein sequence ID" value="GLV13322.1"/>
    <property type="molecule type" value="Genomic_DNA"/>
</dbReference>
<evidence type="ECO:0000313" key="7">
    <source>
        <dbReference type="EMBL" id="SDW09872.1"/>
    </source>
</evidence>
<reference evidence="8" key="2">
    <citation type="submission" date="2016-10" db="EMBL/GenBank/DDBJ databases">
        <authorList>
            <person name="Varghese N."/>
        </authorList>
    </citation>
    <scope>NUCLEOTIDE SEQUENCE [LARGE SCALE GENOMIC DNA]</scope>
    <source>
        <strain evidence="8">DSM 12489</strain>
    </source>
</reference>
<feature type="transmembrane region" description="Helical" evidence="5">
    <location>
        <begin position="156"/>
        <end position="180"/>
    </location>
</feature>
<dbReference type="InterPro" id="IPR008217">
    <property type="entry name" value="Ccc1_fam"/>
</dbReference>
<evidence type="ECO:0000256" key="1">
    <source>
        <dbReference type="ARBA" id="ARBA00004127"/>
    </source>
</evidence>
<dbReference type="GO" id="GO:0005384">
    <property type="term" value="F:manganese ion transmembrane transporter activity"/>
    <property type="evidence" value="ECO:0007669"/>
    <property type="project" value="InterPro"/>
</dbReference>
<evidence type="ECO:0000256" key="2">
    <source>
        <dbReference type="ARBA" id="ARBA00022692"/>
    </source>
</evidence>
<evidence type="ECO:0000313" key="6">
    <source>
        <dbReference type="EMBL" id="GLV13322.1"/>
    </source>
</evidence>
<dbReference type="Proteomes" id="UP001157137">
    <property type="component" value="Unassembled WGS sequence"/>
</dbReference>
<sequence length="242" mass="25765">MSTMSPSARLDELLGHEQKRKAPGWIGDAIYGVNDGLGAIFGIIAGVAGYTPNSHTILVSGFFGALASTLSMGAGAWLATKSENELMEKAIHEAEQSIRQHRDKEIEILSLIYETKGFTATEANEIAHRIAEDDELFVKTMAQEKHGIHEASRGNVWGSAISGAISTFIGGIVPLIPFFFMRGIGAVIAAAIVSLLAHFVVGALKSLVTVRSWWSSGIEMTLAGVIVGVISYLLGVFGSHIL</sequence>
<feature type="transmembrane region" description="Helical" evidence="5">
    <location>
        <begin position="186"/>
        <end position="208"/>
    </location>
</feature>
<keyword evidence="4 5" id="KW-0472">Membrane</keyword>
<dbReference type="GO" id="GO:0012505">
    <property type="term" value="C:endomembrane system"/>
    <property type="evidence" value="ECO:0007669"/>
    <property type="project" value="UniProtKB-SubCell"/>
</dbReference>
<dbReference type="PANTHER" id="PTHR31851">
    <property type="entry name" value="FE(2+)/MN(2+) TRANSPORTER PCL1"/>
    <property type="match status" value="1"/>
</dbReference>
<comment type="subcellular location">
    <subcellularLocation>
        <location evidence="1">Endomembrane system</location>
        <topology evidence="1">Multi-pass membrane protein</topology>
    </subcellularLocation>
</comment>
<evidence type="ECO:0000256" key="4">
    <source>
        <dbReference type="ARBA" id="ARBA00023136"/>
    </source>
</evidence>
<feature type="transmembrane region" description="Helical" evidence="5">
    <location>
        <begin position="220"/>
        <end position="241"/>
    </location>
</feature>
<name>A0A1H2QRS8_9BACL</name>
<accession>A0A1H2QRS8</accession>
<dbReference type="GO" id="GO:0030026">
    <property type="term" value="P:intracellular manganese ion homeostasis"/>
    <property type="evidence" value="ECO:0007669"/>
    <property type="project" value="InterPro"/>
</dbReference>
<evidence type="ECO:0000313" key="8">
    <source>
        <dbReference type="Proteomes" id="UP000182589"/>
    </source>
</evidence>
<evidence type="ECO:0000256" key="3">
    <source>
        <dbReference type="ARBA" id="ARBA00022989"/>
    </source>
</evidence>
<reference evidence="6" key="3">
    <citation type="submission" date="2023-02" db="EMBL/GenBank/DDBJ databases">
        <title>Proposal of a novel subspecies: Alicyclobacillus hesperidum subspecies aegle.</title>
        <authorList>
            <person name="Goto K."/>
            <person name="Fujii T."/>
            <person name="Yasui K."/>
            <person name="Mochida K."/>
            <person name="Kato-Tanaka Y."/>
            <person name="Morohoshi S."/>
            <person name="An S.Y."/>
            <person name="Kasai H."/>
            <person name="Yokota A."/>
        </authorList>
    </citation>
    <scope>NUCLEOTIDE SEQUENCE</scope>
    <source>
        <strain evidence="6">DSM 12766</strain>
    </source>
</reference>
<dbReference type="EMBL" id="FNOJ01000002">
    <property type="protein sequence ID" value="SDW09872.1"/>
    <property type="molecule type" value="Genomic_DNA"/>
</dbReference>
<keyword evidence="2 5" id="KW-0812">Transmembrane</keyword>
<organism evidence="7 8">
    <name type="scientific">Alicyclobacillus hesperidum</name>
    <dbReference type="NCBI Taxonomy" id="89784"/>
    <lineage>
        <taxon>Bacteria</taxon>
        <taxon>Bacillati</taxon>
        <taxon>Bacillota</taxon>
        <taxon>Bacilli</taxon>
        <taxon>Bacillales</taxon>
        <taxon>Alicyclobacillaceae</taxon>
        <taxon>Alicyclobacillus</taxon>
    </lineage>
</organism>
<dbReference type="Pfam" id="PF01988">
    <property type="entry name" value="VIT1"/>
    <property type="match status" value="1"/>
</dbReference>
<keyword evidence="8" id="KW-1185">Reference proteome</keyword>
<feature type="transmembrane region" description="Helical" evidence="5">
    <location>
        <begin position="57"/>
        <end position="79"/>
    </location>
</feature>
<dbReference type="Proteomes" id="UP000182589">
    <property type="component" value="Unassembled WGS sequence"/>
</dbReference>
<protein>
    <submittedName>
        <fullName evidence="6">Membrane protein</fullName>
    </submittedName>
    <submittedName>
        <fullName evidence="7">TIGR00267 family protein</fullName>
    </submittedName>
</protein>
<reference evidence="7" key="1">
    <citation type="submission" date="2016-10" db="EMBL/GenBank/DDBJ databases">
        <authorList>
            <person name="de Groot N.N."/>
        </authorList>
    </citation>
    <scope>NUCLEOTIDE SEQUENCE [LARGE SCALE GENOMIC DNA]</scope>
    <source>
        <strain evidence="7">DSM 12489</strain>
    </source>
</reference>
<dbReference type="AlphaFoldDB" id="A0A1H2QRS8"/>
<keyword evidence="3 5" id="KW-1133">Transmembrane helix</keyword>
<proteinExistence type="predicted"/>
<feature type="transmembrane region" description="Helical" evidence="5">
    <location>
        <begin position="29"/>
        <end position="51"/>
    </location>
</feature>
<evidence type="ECO:0000256" key="5">
    <source>
        <dbReference type="SAM" id="Phobius"/>
    </source>
</evidence>